<dbReference type="AlphaFoldDB" id="A0A1I5E6R2"/>
<protein>
    <submittedName>
        <fullName evidence="1">Uncharacterized protein</fullName>
    </submittedName>
</protein>
<dbReference type="OrthoDB" id="6614539at2"/>
<proteinExistence type="predicted"/>
<reference evidence="2" key="1">
    <citation type="submission" date="2016-10" db="EMBL/GenBank/DDBJ databases">
        <authorList>
            <person name="Varghese N."/>
            <person name="Submissions S."/>
        </authorList>
    </citation>
    <scope>NUCLEOTIDE SEQUENCE [LARGE SCALE GENOMIC DNA]</scope>
    <source>
        <strain evidence="2">DSM 16522</strain>
    </source>
</reference>
<evidence type="ECO:0000313" key="2">
    <source>
        <dbReference type="Proteomes" id="UP000199011"/>
    </source>
</evidence>
<dbReference type="EMBL" id="FOVO01000056">
    <property type="protein sequence ID" value="SFO07239.1"/>
    <property type="molecule type" value="Genomic_DNA"/>
</dbReference>
<accession>A0A1I5E6R2</accession>
<organism evidence="1 2">
    <name type="scientific">Xenorhabdus japonica</name>
    <dbReference type="NCBI Taxonomy" id="53341"/>
    <lineage>
        <taxon>Bacteria</taxon>
        <taxon>Pseudomonadati</taxon>
        <taxon>Pseudomonadota</taxon>
        <taxon>Gammaproteobacteria</taxon>
        <taxon>Enterobacterales</taxon>
        <taxon>Morganellaceae</taxon>
        <taxon>Xenorhabdus</taxon>
    </lineage>
</organism>
<gene>
    <name evidence="1" type="ORF">SAMN05421579_1562</name>
</gene>
<evidence type="ECO:0000313" key="1">
    <source>
        <dbReference type="EMBL" id="SFO07239.1"/>
    </source>
</evidence>
<sequence length="91" mass="10716">MNKINLDVECSKKSLEEVTQHKKLFGFPEYLSEISPRQYRELVNKGAFFFVDHHNSLRHQFSGEIMATDRQQVDILIAQLELLRAELPDKR</sequence>
<dbReference type="Proteomes" id="UP000199011">
    <property type="component" value="Unassembled WGS sequence"/>
</dbReference>
<keyword evidence="2" id="KW-1185">Reference proteome</keyword>
<name>A0A1I5E6R2_9GAMM</name>